<feature type="compositionally biased region" description="Low complexity" evidence="1">
    <location>
        <begin position="186"/>
        <end position="204"/>
    </location>
</feature>
<dbReference type="PANTHER" id="PTHR47723:SF19">
    <property type="entry name" value="POLYNUCLEOTIDYL TRANSFERASE, RIBONUCLEASE H-LIKE SUPERFAMILY PROTEIN"/>
    <property type="match status" value="1"/>
</dbReference>
<proteinExistence type="predicted"/>
<reference evidence="3" key="1">
    <citation type="submission" date="2021-01" db="EMBL/GenBank/DDBJ databases">
        <authorList>
            <person name="Corre E."/>
            <person name="Pelletier E."/>
            <person name="Niang G."/>
            <person name="Scheremetjew M."/>
            <person name="Finn R."/>
            <person name="Kale V."/>
            <person name="Holt S."/>
            <person name="Cochrane G."/>
            <person name="Meng A."/>
            <person name="Brown T."/>
            <person name="Cohen L."/>
        </authorList>
    </citation>
    <scope>NUCLEOTIDE SEQUENCE</scope>
    <source>
        <strain evidence="3">CCMP1320</strain>
    </source>
</reference>
<accession>A0A7S3QW73</accession>
<dbReference type="GO" id="GO:0003676">
    <property type="term" value="F:nucleic acid binding"/>
    <property type="evidence" value="ECO:0007669"/>
    <property type="project" value="InterPro"/>
</dbReference>
<name>A0A7S3QW73_DUNTE</name>
<feature type="region of interest" description="Disordered" evidence="1">
    <location>
        <begin position="263"/>
        <end position="297"/>
    </location>
</feature>
<gene>
    <name evidence="3" type="ORF">DTER00134_LOCUS10222</name>
</gene>
<dbReference type="EMBL" id="HBIP01017372">
    <property type="protein sequence ID" value="CAE0495149.1"/>
    <property type="molecule type" value="Transcribed_RNA"/>
</dbReference>
<dbReference type="GO" id="GO:0004523">
    <property type="term" value="F:RNA-DNA hybrid ribonuclease activity"/>
    <property type="evidence" value="ECO:0007669"/>
    <property type="project" value="InterPro"/>
</dbReference>
<feature type="domain" description="RNase H type-1" evidence="2">
    <location>
        <begin position="12"/>
        <end position="146"/>
    </location>
</feature>
<organism evidence="3">
    <name type="scientific">Dunaliella tertiolecta</name>
    <name type="common">Green alga</name>
    <dbReference type="NCBI Taxonomy" id="3047"/>
    <lineage>
        <taxon>Eukaryota</taxon>
        <taxon>Viridiplantae</taxon>
        <taxon>Chlorophyta</taxon>
        <taxon>core chlorophytes</taxon>
        <taxon>Chlorophyceae</taxon>
        <taxon>CS clade</taxon>
        <taxon>Chlamydomonadales</taxon>
        <taxon>Dunaliellaceae</taxon>
        <taxon>Dunaliella</taxon>
    </lineage>
</organism>
<dbReference type="AlphaFoldDB" id="A0A7S3QW73"/>
<dbReference type="Gene3D" id="3.30.420.10">
    <property type="entry name" value="Ribonuclease H-like superfamily/Ribonuclease H"/>
    <property type="match status" value="1"/>
</dbReference>
<dbReference type="PANTHER" id="PTHR47723">
    <property type="entry name" value="OS05G0353850 PROTEIN"/>
    <property type="match status" value="1"/>
</dbReference>
<dbReference type="InterPro" id="IPR036397">
    <property type="entry name" value="RNaseH_sf"/>
</dbReference>
<dbReference type="InterPro" id="IPR012337">
    <property type="entry name" value="RNaseH-like_sf"/>
</dbReference>
<protein>
    <recommendedName>
        <fullName evidence="2">RNase H type-1 domain-containing protein</fullName>
    </recommendedName>
</protein>
<dbReference type="Pfam" id="PF13456">
    <property type="entry name" value="RVT_3"/>
    <property type="match status" value="1"/>
</dbReference>
<evidence type="ECO:0000259" key="2">
    <source>
        <dbReference type="PROSITE" id="PS50879"/>
    </source>
</evidence>
<evidence type="ECO:0000256" key="1">
    <source>
        <dbReference type="SAM" id="MobiDB-lite"/>
    </source>
</evidence>
<dbReference type="InterPro" id="IPR002156">
    <property type="entry name" value="RNaseH_domain"/>
</dbReference>
<dbReference type="SUPFAM" id="SSF53098">
    <property type="entry name" value="Ribonuclease H-like"/>
    <property type="match status" value="1"/>
</dbReference>
<dbReference type="InterPro" id="IPR053151">
    <property type="entry name" value="RNase_H-like"/>
</dbReference>
<feature type="region of interest" description="Disordered" evidence="1">
    <location>
        <begin position="184"/>
        <end position="204"/>
    </location>
</feature>
<sequence>MELPLPKARVQPTEWYSLEFDGGSRGNPGPAGYGSVLRCCATGQLVQVVAGIIPYNTTNNQAEYSAVLAGLKAASALGVRYVSVQGDSELIVRQLTGIYKASEKGGLAQRLAEAKRLLAAFQEHSVKHVYREENKDADLLGNLAMDVLRLVPSRPNPTSRATEGAQIDAQVQQLLQTASRIPQHLSAPSPAADSSQATGAAGLQAGQPEHVGVQLRAVVLRRLLQQWLTSAATFEQVDAGDGAARREISRPVVIDLALPCEVLKPPPVGRGRGSGRGDKGKSSGKRSRSRSKEKGAQ</sequence>
<evidence type="ECO:0000313" key="3">
    <source>
        <dbReference type="EMBL" id="CAE0495149.1"/>
    </source>
</evidence>
<dbReference type="PROSITE" id="PS50879">
    <property type="entry name" value="RNASE_H_1"/>
    <property type="match status" value="1"/>
</dbReference>
<dbReference type="CDD" id="cd09279">
    <property type="entry name" value="RNase_HI_like"/>
    <property type="match status" value="1"/>
</dbReference>